<evidence type="ECO:0000256" key="2">
    <source>
        <dbReference type="ARBA" id="ARBA00023315"/>
    </source>
</evidence>
<dbReference type="EMBL" id="JBHPON010000002">
    <property type="protein sequence ID" value="MFC6036112.1"/>
    <property type="molecule type" value="Genomic_DNA"/>
</dbReference>
<keyword evidence="5" id="KW-1185">Reference proteome</keyword>
<feature type="domain" description="N-acetyltransferase" evidence="3">
    <location>
        <begin position="1"/>
        <end position="158"/>
    </location>
</feature>
<dbReference type="InterPro" id="IPR051016">
    <property type="entry name" value="Diverse_Substrate_AcTransf"/>
</dbReference>
<dbReference type="SUPFAM" id="SSF55729">
    <property type="entry name" value="Acyl-CoA N-acyltransferases (Nat)"/>
    <property type="match status" value="1"/>
</dbReference>
<accession>A0ABW1L1E6</accession>
<dbReference type="InterPro" id="IPR000182">
    <property type="entry name" value="GNAT_dom"/>
</dbReference>
<evidence type="ECO:0000259" key="3">
    <source>
        <dbReference type="PROSITE" id="PS51186"/>
    </source>
</evidence>
<proteinExistence type="predicted"/>
<dbReference type="PANTHER" id="PTHR10545">
    <property type="entry name" value="DIAMINE N-ACETYLTRANSFERASE"/>
    <property type="match status" value="1"/>
</dbReference>
<gene>
    <name evidence="4" type="ORF">ACFMB1_11195</name>
</gene>
<dbReference type="PANTHER" id="PTHR10545:SF29">
    <property type="entry name" value="GH14572P-RELATED"/>
    <property type="match status" value="1"/>
</dbReference>
<protein>
    <submittedName>
        <fullName evidence="4">GNAT family N-acetyltransferase</fullName>
        <ecNumber evidence="4">2.3.-.-</ecNumber>
    </submittedName>
</protein>
<dbReference type="Proteomes" id="UP001596116">
    <property type="component" value="Unassembled WGS sequence"/>
</dbReference>
<organism evidence="4 5">
    <name type="scientific">Hyphococcus aureus</name>
    <dbReference type="NCBI Taxonomy" id="2666033"/>
    <lineage>
        <taxon>Bacteria</taxon>
        <taxon>Pseudomonadati</taxon>
        <taxon>Pseudomonadota</taxon>
        <taxon>Alphaproteobacteria</taxon>
        <taxon>Parvularculales</taxon>
        <taxon>Parvularculaceae</taxon>
        <taxon>Hyphococcus</taxon>
    </lineage>
</organism>
<sequence length="158" mass="17138">MVRRAVEGDEALILGFIRDLAEYEKLSHEVVATEAHLGATLFCETPKAFALIAENDGAAVGFALYFFNYSTFLGKHGLYLEDLFVRESARGGGAGKALLAALAQIAIENDCGRMEWSVLDWNAPSIAFYKSLGAAPMDEWTVYRLTGPSLAELAKAAK</sequence>
<comment type="caution">
    <text evidence="4">The sequence shown here is derived from an EMBL/GenBank/DDBJ whole genome shotgun (WGS) entry which is preliminary data.</text>
</comment>
<dbReference type="RefSeq" id="WP_379882916.1">
    <property type="nucleotide sequence ID" value="NZ_JBHPON010000002.1"/>
</dbReference>
<dbReference type="Gene3D" id="3.40.630.30">
    <property type="match status" value="1"/>
</dbReference>
<dbReference type="Pfam" id="PF00583">
    <property type="entry name" value="Acetyltransf_1"/>
    <property type="match status" value="1"/>
</dbReference>
<dbReference type="PROSITE" id="PS51186">
    <property type="entry name" value="GNAT"/>
    <property type="match status" value="1"/>
</dbReference>
<evidence type="ECO:0000256" key="1">
    <source>
        <dbReference type="ARBA" id="ARBA00022679"/>
    </source>
</evidence>
<keyword evidence="1 4" id="KW-0808">Transferase</keyword>
<evidence type="ECO:0000313" key="4">
    <source>
        <dbReference type="EMBL" id="MFC6036112.1"/>
    </source>
</evidence>
<name>A0ABW1L1E6_9PROT</name>
<dbReference type="InterPro" id="IPR016181">
    <property type="entry name" value="Acyl_CoA_acyltransferase"/>
</dbReference>
<dbReference type="GO" id="GO:0016746">
    <property type="term" value="F:acyltransferase activity"/>
    <property type="evidence" value="ECO:0007669"/>
    <property type="project" value="UniProtKB-KW"/>
</dbReference>
<evidence type="ECO:0000313" key="5">
    <source>
        <dbReference type="Proteomes" id="UP001596116"/>
    </source>
</evidence>
<dbReference type="EC" id="2.3.-.-" evidence="4"/>
<keyword evidence="2 4" id="KW-0012">Acyltransferase</keyword>
<reference evidence="4 5" key="1">
    <citation type="submission" date="2024-09" db="EMBL/GenBank/DDBJ databases">
        <authorList>
            <person name="Zhang Z.-H."/>
        </authorList>
    </citation>
    <scope>NUCLEOTIDE SEQUENCE [LARGE SCALE GENOMIC DNA]</scope>
    <source>
        <strain evidence="4 5">HHTR114</strain>
    </source>
</reference>